<dbReference type="EnsemblPlants" id="OGLUM04G01570.1">
    <property type="protein sequence ID" value="OGLUM04G01570.1"/>
    <property type="gene ID" value="OGLUM04G01570"/>
</dbReference>
<protein>
    <submittedName>
        <fullName evidence="3">Uncharacterized protein</fullName>
    </submittedName>
</protein>
<evidence type="ECO:0000313" key="4">
    <source>
        <dbReference type="Proteomes" id="UP000026961"/>
    </source>
</evidence>
<feature type="compositionally biased region" description="Low complexity" evidence="2">
    <location>
        <begin position="9"/>
        <end position="24"/>
    </location>
</feature>
<sequence length="261" mass="28369">MSPPPASDAEAATGRSASAPAAGTNLAEGERIDAVPSAIYQREGKAPVVEGSVSDVTLTAPHFVPADFATRPEITPFVDGVCQVIAPTEGLGLFTELNEFDESCAAVESLFVRGLAAHLSAKKSALEQLDRYRLRIRKSEEDLRHKEDERRVVAETLKKANAENSLLHAHGCDHIKEFPDFVKEEWPSNTQYSGAALRAFRKGFWEDGGRDCAKVRLRENLERIVRNEEGAAANSEKDARPSGRSPGHEGESNGGQDHPEV</sequence>
<feature type="region of interest" description="Disordered" evidence="2">
    <location>
        <begin position="225"/>
        <end position="261"/>
    </location>
</feature>
<reference evidence="3" key="2">
    <citation type="submission" date="2018-05" db="EMBL/GenBank/DDBJ databases">
        <title>OgluRS3 (Oryza glumaepatula Reference Sequence Version 3).</title>
        <authorList>
            <person name="Zhang J."/>
            <person name="Kudrna D."/>
            <person name="Lee S."/>
            <person name="Talag J."/>
            <person name="Welchert J."/>
            <person name="Wing R.A."/>
        </authorList>
    </citation>
    <scope>NUCLEOTIDE SEQUENCE [LARGE SCALE GENOMIC DNA]</scope>
</reference>
<feature type="region of interest" description="Disordered" evidence="2">
    <location>
        <begin position="1"/>
        <end position="29"/>
    </location>
</feature>
<evidence type="ECO:0000256" key="1">
    <source>
        <dbReference type="SAM" id="Coils"/>
    </source>
</evidence>
<accession>A0A0D9ZGS4</accession>
<dbReference type="Gramene" id="OGLUM04G01570.1">
    <property type="protein sequence ID" value="OGLUM04G01570.1"/>
    <property type="gene ID" value="OGLUM04G01570"/>
</dbReference>
<dbReference type="AlphaFoldDB" id="A0A0D9ZGS4"/>
<organism evidence="3">
    <name type="scientific">Oryza glumipatula</name>
    <dbReference type="NCBI Taxonomy" id="40148"/>
    <lineage>
        <taxon>Eukaryota</taxon>
        <taxon>Viridiplantae</taxon>
        <taxon>Streptophyta</taxon>
        <taxon>Embryophyta</taxon>
        <taxon>Tracheophyta</taxon>
        <taxon>Spermatophyta</taxon>
        <taxon>Magnoliopsida</taxon>
        <taxon>Liliopsida</taxon>
        <taxon>Poales</taxon>
        <taxon>Poaceae</taxon>
        <taxon>BOP clade</taxon>
        <taxon>Oryzoideae</taxon>
        <taxon>Oryzeae</taxon>
        <taxon>Oryzinae</taxon>
        <taxon>Oryza</taxon>
    </lineage>
</organism>
<reference evidence="3" key="1">
    <citation type="submission" date="2015-04" db="UniProtKB">
        <authorList>
            <consortium name="EnsemblPlants"/>
        </authorList>
    </citation>
    <scope>IDENTIFICATION</scope>
</reference>
<dbReference type="Proteomes" id="UP000026961">
    <property type="component" value="Chromosome 4"/>
</dbReference>
<keyword evidence="4" id="KW-1185">Reference proteome</keyword>
<dbReference type="HOGENOM" id="CLU_1067015_0_0_1"/>
<evidence type="ECO:0000256" key="2">
    <source>
        <dbReference type="SAM" id="MobiDB-lite"/>
    </source>
</evidence>
<keyword evidence="1" id="KW-0175">Coiled coil</keyword>
<evidence type="ECO:0000313" key="3">
    <source>
        <dbReference type="EnsemblPlants" id="OGLUM04G01570.1"/>
    </source>
</evidence>
<feature type="coiled-coil region" evidence="1">
    <location>
        <begin position="122"/>
        <end position="163"/>
    </location>
</feature>
<name>A0A0D9ZGS4_9ORYZ</name>
<dbReference type="STRING" id="40148.A0A0D9ZGS4"/>
<proteinExistence type="predicted"/>